<dbReference type="EMBL" id="REFJ01000001">
    <property type="protein sequence ID" value="RMA82389.1"/>
    <property type="molecule type" value="Genomic_DNA"/>
</dbReference>
<evidence type="ECO:0008006" key="3">
    <source>
        <dbReference type="Google" id="ProtNLM"/>
    </source>
</evidence>
<reference evidence="1 2" key="1">
    <citation type="submission" date="2018-10" db="EMBL/GenBank/DDBJ databases">
        <title>Genomic Encyclopedia of Type Strains, Phase IV (KMG-IV): sequencing the most valuable type-strain genomes for metagenomic binning, comparative biology and taxonomic classification.</title>
        <authorList>
            <person name="Goeker M."/>
        </authorList>
    </citation>
    <scope>NUCLEOTIDE SEQUENCE [LARGE SCALE GENOMIC DNA]</scope>
    <source>
        <strain evidence="1 2">DSM 25080</strain>
    </source>
</reference>
<name>A0A3M0AFL7_9GAMM</name>
<sequence>MKNQRGAVLITALVIVALLAFLSVSLLYRTTTSAQLMTAHQDRLTTEQVGRNVIEYVLSDVDNLVNSATTTLTIPAELTSGYTVTVGTPVCVHAQAAAGYSLTQSIVPETVYWEVDVSVVDTITSAVAGYRQVVKFNYTAGSCD</sequence>
<keyword evidence="2" id="KW-1185">Reference proteome</keyword>
<comment type="caution">
    <text evidence="1">The sequence shown here is derived from an EMBL/GenBank/DDBJ whole genome shotgun (WGS) entry which is preliminary data.</text>
</comment>
<evidence type="ECO:0000313" key="1">
    <source>
        <dbReference type="EMBL" id="RMA82389.1"/>
    </source>
</evidence>
<dbReference type="Proteomes" id="UP000267187">
    <property type="component" value="Unassembled WGS sequence"/>
</dbReference>
<evidence type="ECO:0000313" key="2">
    <source>
        <dbReference type="Proteomes" id="UP000267187"/>
    </source>
</evidence>
<organism evidence="1 2">
    <name type="scientific">Umboniibacter marinipuniceus</name>
    <dbReference type="NCBI Taxonomy" id="569599"/>
    <lineage>
        <taxon>Bacteria</taxon>
        <taxon>Pseudomonadati</taxon>
        <taxon>Pseudomonadota</taxon>
        <taxon>Gammaproteobacteria</taxon>
        <taxon>Cellvibrionales</taxon>
        <taxon>Cellvibrionaceae</taxon>
        <taxon>Umboniibacter</taxon>
    </lineage>
</organism>
<dbReference type="AlphaFoldDB" id="A0A3M0AFL7"/>
<proteinExistence type="predicted"/>
<gene>
    <name evidence="1" type="ORF">DFR27_0338</name>
</gene>
<accession>A0A3M0AFL7</accession>
<protein>
    <recommendedName>
        <fullName evidence="3">PilX-like prepilin protein</fullName>
    </recommendedName>
</protein>
<dbReference type="RefSeq" id="WP_121875725.1">
    <property type="nucleotide sequence ID" value="NZ_REFJ01000001.1"/>
</dbReference>